<dbReference type="RefSeq" id="WP_073197741.1">
    <property type="nucleotide sequence ID" value="NZ_FQXO01000087.1"/>
</dbReference>
<protein>
    <submittedName>
        <fullName evidence="2">Uncharacterized protein</fullName>
    </submittedName>
</protein>
<name>A0A1M5W4N2_9FIRM</name>
<evidence type="ECO:0000256" key="1">
    <source>
        <dbReference type="SAM" id="Phobius"/>
    </source>
</evidence>
<proteinExistence type="predicted"/>
<accession>A0A1M5W4N2</accession>
<gene>
    <name evidence="2" type="ORF">SAMN02745135_02291</name>
</gene>
<dbReference type="OrthoDB" id="2939557at2"/>
<keyword evidence="1" id="KW-0472">Membrane</keyword>
<sequence length="156" mass="17550">MDKQEIFLAKDEDIIKEQKFAYSTLMPFIKSKFKITNKRILGSVPNLFWLILLGSNDVTYPIKNIAGVRIDNKFNIKKIIIGIILALFGLNTFSDTFFGGLVLILLGIMSIIEGIQCLIVIQSTGGSSINYKIAPYEKNKAQEFINKLNMIIAETI</sequence>
<dbReference type="EMBL" id="FQXO01000087">
    <property type="protein sequence ID" value="SHH82420.1"/>
    <property type="molecule type" value="Genomic_DNA"/>
</dbReference>
<dbReference type="AlphaFoldDB" id="A0A1M5W4N2"/>
<feature type="transmembrane region" description="Helical" evidence="1">
    <location>
        <begin position="79"/>
        <end position="112"/>
    </location>
</feature>
<keyword evidence="1" id="KW-1133">Transmembrane helix</keyword>
<keyword evidence="3" id="KW-1185">Reference proteome</keyword>
<evidence type="ECO:0000313" key="2">
    <source>
        <dbReference type="EMBL" id="SHH82420.1"/>
    </source>
</evidence>
<dbReference type="Proteomes" id="UP000183967">
    <property type="component" value="Unassembled WGS sequence"/>
</dbReference>
<keyword evidence="1" id="KW-0812">Transmembrane</keyword>
<evidence type="ECO:0000313" key="3">
    <source>
        <dbReference type="Proteomes" id="UP000183967"/>
    </source>
</evidence>
<organism evidence="2 3">
    <name type="scientific">Caloranaerobacter azorensis DSM 13643</name>
    <dbReference type="NCBI Taxonomy" id="1121264"/>
    <lineage>
        <taxon>Bacteria</taxon>
        <taxon>Bacillati</taxon>
        <taxon>Bacillota</taxon>
        <taxon>Tissierellia</taxon>
        <taxon>Tissierellales</taxon>
        <taxon>Thermohalobacteraceae</taxon>
        <taxon>Caloranaerobacter</taxon>
    </lineage>
</organism>
<reference evidence="3" key="1">
    <citation type="submission" date="2016-11" db="EMBL/GenBank/DDBJ databases">
        <authorList>
            <person name="Varghese N."/>
            <person name="Submissions S."/>
        </authorList>
    </citation>
    <scope>NUCLEOTIDE SEQUENCE [LARGE SCALE GENOMIC DNA]</scope>
    <source>
        <strain evidence="3">DSM 13643</strain>
    </source>
</reference>